<dbReference type="AlphaFoldDB" id="A0A0B2VKH3"/>
<evidence type="ECO:0000256" key="1">
    <source>
        <dbReference type="SAM" id="MobiDB-lite"/>
    </source>
</evidence>
<dbReference type="Proteomes" id="UP000031036">
    <property type="component" value="Unassembled WGS sequence"/>
</dbReference>
<organism evidence="2 3">
    <name type="scientific">Toxocara canis</name>
    <name type="common">Canine roundworm</name>
    <dbReference type="NCBI Taxonomy" id="6265"/>
    <lineage>
        <taxon>Eukaryota</taxon>
        <taxon>Metazoa</taxon>
        <taxon>Ecdysozoa</taxon>
        <taxon>Nematoda</taxon>
        <taxon>Chromadorea</taxon>
        <taxon>Rhabditida</taxon>
        <taxon>Spirurina</taxon>
        <taxon>Ascaridomorpha</taxon>
        <taxon>Ascaridoidea</taxon>
        <taxon>Toxocaridae</taxon>
        <taxon>Toxocara</taxon>
    </lineage>
</organism>
<proteinExistence type="predicted"/>
<evidence type="ECO:0000313" key="2">
    <source>
        <dbReference type="EMBL" id="KHN82093.1"/>
    </source>
</evidence>
<name>A0A0B2VKH3_TOXCA</name>
<sequence>MSNDEHDTRRRDNRKAELRNGSDQSTHKTDASLERFPHRHRMATASFLIHNRVQTNGRAITCYIRIAHERRAVIITTFFHRVISFGLFRQPTLITQTAITHAADLDKCCICIAGQAERPHIEYL</sequence>
<evidence type="ECO:0000313" key="3">
    <source>
        <dbReference type="Proteomes" id="UP000031036"/>
    </source>
</evidence>
<reference evidence="2 3" key="1">
    <citation type="submission" date="2014-11" db="EMBL/GenBank/DDBJ databases">
        <title>Genetic blueprint of the zoonotic pathogen Toxocara canis.</title>
        <authorList>
            <person name="Zhu X.-Q."/>
            <person name="Korhonen P.K."/>
            <person name="Cai H."/>
            <person name="Young N.D."/>
            <person name="Nejsum P."/>
            <person name="von Samson-Himmelstjerna G."/>
            <person name="Boag P.R."/>
            <person name="Tan P."/>
            <person name="Li Q."/>
            <person name="Min J."/>
            <person name="Yang Y."/>
            <person name="Wang X."/>
            <person name="Fang X."/>
            <person name="Hall R.S."/>
            <person name="Hofmann A."/>
            <person name="Sternberg P.W."/>
            <person name="Jex A.R."/>
            <person name="Gasser R.B."/>
        </authorList>
    </citation>
    <scope>NUCLEOTIDE SEQUENCE [LARGE SCALE GENOMIC DNA]</scope>
    <source>
        <strain evidence="2">PN_DK_2014</strain>
    </source>
</reference>
<feature type="region of interest" description="Disordered" evidence="1">
    <location>
        <begin position="1"/>
        <end position="36"/>
    </location>
</feature>
<gene>
    <name evidence="2" type="ORF">Tcan_14860</name>
</gene>
<dbReference type="EMBL" id="JPKZ01001412">
    <property type="protein sequence ID" value="KHN82093.1"/>
    <property type="molecule type" value="Genomic_DNA"/>
</dbReference>
<accession>A0A0B2VKH3</accession>
<protein>
    <submittedName>
        <fullName evidence="2">Uncharacterized protein</fullName>
    </submittedName>
</protein>
<keyword evidence="3" id="KW-1185">Reference proteome</keyword>
<comment type="caution">
    <text evidence="2">The sequence shown here is derived from an EMBL/GenBank/DDBJ whole genome shotgun (WGS) entry which is preliminary data.</text>
</comment>